<accession>S7X3U5</accession>
<organism evidence="1 2">
    <name type="scientific">Winogradskyella psychrotolerans RS-3</name>
    <dbReference type="NCBI Taxonomy" id="641526"/>
    <lineage>
        <taxon>Bacteria</taxon>
        <taxon>Pseudomonadati</taxon>
        <taxon>Bacteroidota</taxon>
        <taxon>Flavobacteriia</taxon>
        <taxon>Flavobacteriales</taxon>
        <taxon>Flavobacteriaceae</taxon>
        <taxon>Winogradskyella</taxon>
    </lineage>
</organism>
<evidence type="ECO:0000313" key="1">
    <source>
        <dbReference type="EMBL" id="EPR73694.1"/>
    </source>
</evidence>
<proteinExistence type="predicted"/>
<evidence type="ECO:0000313" key="2">
    <source>
        <dbReference type="Proteomes" id="UP000014962"/>
    </source>
</evidence>
<dbReference type="eggNOG" id="COG0248">
    <property type="taxonomic scope" value="Bacteria"/>
</dbReference>
<protein>
    <submittedName>
        <fullName evidence="1">Exopolyphosphatase</fullName>
        <ecNumber evidence="1">3.6.1.11</ecNumber>
    </submittedName>
</protein>
<sequence length="38" mass="4312">MLKIQKFAAIDIGSNAVRLLISNIIEQDDEPTIFKKTH</sequence>
<dbReference type="PATRIC" id="fig|641526.4.peg.1321"/>
<dbReference type="AlphaFoldDB" id="S7X3U5"/>
<dbReference type="EMBL" id="ATMR01000089">
    <property type="protein sequence ID" value="EPR73694.1"/>
    <property type="molecule type" value="Genomic_DNA"/>
</dbReference>
<keyword evidence="2" id="KW-1185">Reference proteome</keyword>
<dbReference type="EC" id="3.6.1.11" evidence="1"/>
<reference evidence="1 2" key="1">
    <citation type="journal article" date="2013" name="Genome Announc.">
        <title>Draft Genome Sequence of Winogradskyella psychrotolerans RS-3T, Isolated from the Marine Transect of Kongsfjorden, Ny-Alesund, Svalbard, Arctic Ocean.</title>
        <authorList>
            <person name="Kumar Pinnaka A."/>
            <person name="Ara S."/>
            <person name="Singh A."/>
            <person name="Shivaji S."/>
        </authorList>
    </citation>
    <scope>NUCLEOTIDE SEQUENCE [LARGE SCALE GENOMIC DNA]</scope>
    <source>
        <strain evidence="1 2">RS-3</strain>
    </source>
</reference>
<keyword evidence="1" id="KW-0378">Hydrolase</keyword>
<dbReference type="InterPro" id="IPR043129">
    <property type="entry name" value="ATPase_NBD"/>
</dbReference>
<comment type="caution">
    <text evidence="1">The sequence shown here is derived from an EMBL/GenBank/DDBJ whole genome shotgun (WGS) entry which is preliminary data.</text>
</comment>
<dbReference type="STRING" id="641526.ADIWIN_1331"/>
<dbReference type="Gene3D" id="3.30.420.40">
    <property type="match status" value="1"/>
</dbReference>
<dbReference type="GO" id="GO:0004309">
    <property type="term" value="F:exopolyphosphatase activity"/>
    <property type="evidence" value="ECO:0007669"/>
    <property type="project" value="UniProtKB-EC"/>
</dbReference>
<name>S7X3U5_9FLAO</name>
<dbReference type="Proteomes" id="UP000014962">
    <property type="component" value="Unassembled WGS sequence"/>
</dbReference>
<dbReference type="SUPFAM" id="SSF53067">
    <property type="entry name" value="Actin-like ATPase domain"/>
    <property type="match status" value="1"/>
</dbReference>
<gene>
    <name evidence="1" type="ORF">ADIWIN_1331</name>
</gene>